<dbReference type="EMBL" id="SJPN01000008">
    <property type="protein sequence ID" value="TWT93886.1"/>
    <property type="molecule type" value="Genomic_DNA"/>
</dbReference>
<accession>A0A5C6A3A4</accession>
<dbReference type="OrthoDB" id="264485at2"/>
<gene>
    <name evidence="1" type="ORF">Pla52n_57140</name>
</gene>
<evidence type="ECO:0000313" key="1">
    <source>
        <dbReference type="EMBL" id="TWT93886.1"/>
    </source>
</evidence>
<keyword evidence="2" id="KW-1185">Reference proteome</keyword>
<comment type="caution">
    <text evidence="1">The sequence shown here is derived from an EMBL/GenBank/DDBJ whole genome shotgun (WGS) entry which is preliminary data.</text>
</comment>
<reference evidence="1 2" key="1">
    <citation type="submission" date="2019-02" db="EMBL/GenBank/DDBJ databases">
        <title>Deep-cultivation of Planctomycetes and their phenomic and genomic characterization uncovers novel biology.</title>
        <authorList>
            <person name="Wiegand S."/>
            <person name="Jogler M."/>
            <person name="Boedeker C."/>
            <person name="Pinto D."/>
            <person name="Vollmers J."/>
            <person name="Rivas-Marin E."/>
            <person name="Kohn T."/>
            <person name="Peeters S.H."/>
            <person name="Heuer A."/>
            <person name="Rast P."/>
            <person name="Oberbeckmann S."/>
            <person name="Bunk B."/>
            <person name="Jeske O."/>
            <person name="Meyerdierks A."/>
            <person name="Storesund J.E."/>
            <person name="Kallscheuer N."/>
            <person name="Luecker S."/>
            <person name="Lage O.M."/>
            <person name="Pohl T."/>
            <person name="Merkel B.J."/>
            <person name="Hornburger P."/>
            <person name="Mueller R.-W."/>
            <person name="Bruemmer F."/>
            <person name="Labrenz M."/>
            <person name="Spormann A.M."/>
            <person name="Op Den Camp H."/>
            <person name="Overmann J."/>
            <person name="Amann R."/>
            <person name="Jetten M.S.M."/>
            <person name="Mascher T."/>
            <person name="Medema M.H."/>
            <person name="Devos D.P."/>
            <person name="Kaster A.-K."/>
            <person name="Ovreas L."/>
            <person name="Rohde M."/>
            <person name="Galperin M.Y."/>
            <person name="Jogler C."/>
        </authorList>
    </citation>
    <scope>NUCLEOTIDE SEQUENCE [LARGE SCALE GENOMIC DNA]</scope>
    <source>
        <strain evidence="1 2">Pla52n</strain>
    </source>
</reference>
<dbReference type="AlphaFoldDB" id="A0A5C6A3A4"/>
<dbReference type="RefSeq" id="WP_146522688.1">
    <property type="nucleotide sequence ID" value="NZ_CP151726.1"/>
</dbReference>
<proteinExistence type="predicted"/>
<organism evidence="1 2">
    <name type="scientific">Stieleria varia</name>
    <dbReference type="NCBI Taxonomy" id="2528005"/>
    <lineage>
        <taxon>Bacteria</taxon>
        <taxon>Pseudomonadati</taxon>
        <taxon>Planctomycetota</taxon>
        <taxon>Planctomycetia</taxon>
        <taxon>Pirellulales</taxon>
        <taxon>Pirellulaceae</taxon>
        <taxon>Stieleria</taxon>
    </lineage>
</organism>
<dbReference type="Proteomes" id="UP000320176">
    <property type="component" value="Unassembled WGS sequence"/>
</dbReference>
<name>A0A5C6A3A4_9BACT</name>
<evidence type="ECO:0000313" key="2">
    <source>
        <dbReference type="Proteomes" id="UP000320176"/>
    </source>
</evidence>
<sequence>MSHREPVFLVVLIDTATLDWHVGGIRMDGTAVPLLRSDPESLAEYRNAEFDGQVSFLRHQLAGALQRGCDRLFPRDMKACHFLIVANGPFPDADAELSTRLAEHFVQWMISPPATYIILSDWNDDSGMNVVAGEMPESDNTLLASGLSVLVDSRRQPDDWEHVPGPSQSEAT</sequence>
<protein>
    <submittedName>
        <fullName evidence="1">Uncharacterized protein</fullName>
    </submittedName>
</protein>